<evidence type="ECO:0000313" key="2">
    <source>
        <dbReference type="EMBL" id="CAD5114888.1"/>
    </source>
</evidence>
<keyword evidence="1" id="KW-0812">Transmembrane</keyword>
<protein>
    <submittedName>
        <fullName evidence="2">DgyrCDS3920</fullName>
    </submittedName>
</protein>
<name>A0A7I8VFC0_9ANNE</name>
<dbReference type="Proteomes" id="UP000549394">
    <property type="component" value="Unassembled WGS sequence"/>
</dbReference>
<keyword evidence="1" id="KW-1133">Transmembrane helix</keyword>
<keyword evidence="3" id="KW-1185">Reference proteome</keyword>
<reference evidence="2 3" key="1">
    <citation type="submission" date="2020-08" db="EMBL/GenBank/DDBJ databases">
        <authorList>
            <person name="Hejnol A."/>
        </authorList>
    </citation>
    <scope>NUCLEOTIDE SEQUENCE [LARGE SCALE GENOMIC DNA]</scope>
</reference>
<dbReference type="AlphaFoldDB" id="A0A7I8VFC0"/>
<proteinExistence type="predicted"/>
<organism evidence="2 3">
    <name type="scientific">Dimorphilus gyrociliatus</name>
    <dbReference type="NCBI Taxonomy" id="2664684"/>
    <lineage>
        <taxon>Eukaryota</taxon>
        <taxon>Metazoa</taxon>
        <taxon>Spiralia</taxon>
        <taxon>Lophotrochozoa</taxon>
        <taxon>Annelida</taxon>
        <taxon>Polychaeta</taxon>
        <taxon>Polychaeta incertae sedis</taxon>
        <taxon>Dinophilidae</taxon>
        <taxon>Dimorphilus</taxon>
    </lineage>
</organism>
<accession>A0A7I8VFC0</accession>
<evidence type="ECO:0000313" key="3">
    <source>
        <dbReference type="Proteomes" id="UP000549394"/>
    </source>
</evidence>
<evidence type="ECO:0000256" key="1">
    <source>
        <dbReference type="SAM" id="Phobius"/>
    </source>
</evidence>
<feature type="transmembrane region" description="Helical" evidence="1">
    <location>
        <begin position="78"/>
        <end position="100"/>
    </location>
</feature>
<sequence>MSRKVPSAPPPTYEEAIGNSLLITTSEKLYNDLPSYKDACPEQKKENCCRQNIENKEKEIQRSKSLKDLKRKKRKVKIINAAFWTGWILCFPLFICLYCARESPTEDENLNREWCLPCYYTGGLEEEEA</sequence>
<gene>
    <name evidence="2" type="ORF">DGYR_LOCUS3691</name>
</gene>
<comment type="caution">
    <text evidence="2">The sequence shown here is derived from an EMBL/GenBank/DDBJ whole genome shotgun (WGS) entry which is preliminary data.</text>
</comment>
<dbReference type="EMBL" id="CAJFCJ010000005">
    <property type="protein sequence ID" value="CAD5114888.1"/>
    <property type="molecule type" value="Genomic_DNA"/>
</dbReference>
<keyword evidence="1" id="KW-0472">Membrane</keyword>